<dbReference type="SUPFAM" id="SSF141868">
    <property type="entry name" value="EAL domain-like"/>
    <property type="match status" value="1"/>
</dbReference>
<dbReference type="SMART" id="SM00086">
    <property type="entry name" value="PAC"/>
    <property type="match status" value="1"/>
</dbReference>
<dbReference type="Pfam" id="PF00990">
    <property type="entry name" value="GGDEF"/>
    <property type="match status" value="1"/>
</dbReference>
<dbReference type="CDD" id="cd01948">
    <property type="entry name" value="EAL"/>
    <property type="match status" value="1"/>
</dbReference>
<evidence type="ECO:0000256" key="2">
    <source>
        <dbReference type="SAM" id="Coils"/>
    </source>
</evidence>
<evidence type="ECO:0000259" key="5">
    <source>
        <dbReference type="PROSITE" id="PS50883"/>
    </source>
</evidence>
<comment type="caution">
    <text evidence="8">The sequence shown here is derived from an EMBL/GenBank/DDBJ whole genome shotgun (WGS) entry which is preliminary data.</text>
</comment>
<dbReference type="SMART" id="SM00091">
    <property type="entry name" value="PAS"/>
    <property type="match status" value="1"/>
</dbReference>
<dbReference type="Gene3D" id="3.10.580.10">
    <property type="entry name" value="CBS-domain"/>
    <property type="match status" value="1"/>
</dbReference>
<dbReference type="InterPro" id="IPR035919">
    <property type="entry name" value="EAL_sf"/>
</dbReference>
<dbReference type="InterPro" id="IPR035965">
    <property type="entry name" value="PAS-like_dom_sf"/>
</dbReference>
<dbReference type="OrthoDB" id="366324at2"/>
<dbReference type="InterPro" id="IPR000700">
    <property type="entry name" value="PAS-assoc_C"/>
</dbReference>
<dbReference type="Pfam" id="PF00571">
    <property type="entry name" value="CBS"/>
    <property type="match status" value="1"/>
</dbReference>
<dbReference type="Gene3D" id="3.30.70.270">
    <property type="match status" value="1"/>
</dbReference>
<dbReference type="PANTHER" id="PTHR44757:SF2">
    <property type="entry name" value="BIOFILM ARCHITECTURE MAINTENANCE PROTEIN MBAA"/>
    <property type="match status" value="1"/>
</dbReference>
<dbReference type="PROSITE" id="PS50883">
    <property type="entry name" value="EAL"/>
    <property type="match status" value="1"/>
</dbReference>
<dbReference type="NCBIfam" id="TIGR00254">
    <property type="entry name" value="GGDEF"/>
    <property type="match status" value="1"/>
</dbReference>
<keyword evidence="2" id="KW-0175">Coiled coil</keyword>
<dbReference type="NCBIfam" id="TIGR00229">
    <property type="entry name" value="sensory_box"/>
    <property type="match status" value="1"/>
</dbReference>
<dbReference type="Pfam" id="PF08447">
    <property type="entry name" value="PAS_3"/>
    <property type="match status" value="1"/>
</dbReference>
<name>A0A2T1BXN1_9CYAN</name>
<dbReference type="InterPro" id="IPR000160">
    <property type="entry name" value="GGDEF_dom"/>
</dbReference>
<gene>
    <name evidence="8" type="ORF">C7B64_22295</name>
</gene>
<keyword evidence="9" id="KW-1185">Reference proteome</keyword>
<dbReference type="FunFam" id="3.30.70.270:FF:000001">
    <property type="entry name" value="Diguanylate cyclase domain protein"/>
    <property type="match status" value="1"/>
</dbReference>
<dbReference type="CDD" id="cd01949">
    <property type="entry name" value="GGDEF"/>
    <property type="match status" value="1"/>
</dbReference>
<dbReference type="InterPro" id="IPR001610">
    <property type="entry name" value="PAC"/>
</dbReference>
<dbReference type="InterPro" id="IPR000014">
    <property type="entry name" value="PAS"/>
</dbReference>
<evidence type="ECO:0000259" key="4">
    <source>
        <dbReference type="PROSITE" id="PS50113"/>
    </source>
</evidence>
<dbReference type="InterPro" id="IPR013655">
    <property type="entry name" value="PAS_fold_3"/>
</dbReference>
<dbReference type="Pfam" id="PF00563">
    <property type="entry name" value="EAL"/>
    <property type="match status" value="1"/>
</dbReference>
<organism evidence="8 9">
    <name type="scientific">Merismopedia glauca CCAP 1448/3</name>
    <dbReference type="NCBI Taxonomy" id="1296344"/>
    <lineage>
        <taxon>Bacteria</taxon>
        <taxon>Bacillati</taxon>
        <taxon>Cyanobacteriota</taxon>
        <taxon>Cyanophyceae</taxon>
        <taxon>Synechococcales</taxon>
        <taxon>Merismopediaceae</taxon>
        <taxon>Merismopedia</taxon>
    </lineage>
</organism>
<protein>
    <submittedName>
        <fullName evidence="8">Diguanylate cyclase</fullName>
    </submittedName>
</protein>
<evidence type="ECO:0000259" key="7">
    <source>
        <dbReference type="PROSITE" id="PS51371"/>
    </source>
</evidence>
<dbReference type="PROSITE" id="PS50887">
    <property type="entry name" value="GGDEF"/>
    <property type="match status" value="1"/>
</dbReference>
<dbReference type="SMART" id="SM00052">
    <property type="entry name" value="EAL"/>
    <property type="match status" value="1"/>
</dbReference>
<dbReference type="PANTHER" id="PTHR44757">
    <property type="entry name" value="DIGUANYLATE CYCLASE DGCP"/>
    <property type="match status" value="1"/>
</dbReference>
<feature type="domain" description="EAL" evidence="5">
    <location>
        <begin position="477"/>
        <end position="744"/>
    </location>
</feature>
<evidence type="ECO:0000313" key="9">
    <source>
        <dbReference type="Proteomes" id="UP000238762"/>
    </source>
</evidence>
<dbReference type="EMBL" id="PVWJ01000174">
    <property type="protein sequence ID" value="PSB00667.1"/>
    <property type="molecule type" value="Genomic_DNA"/>
</dbReference>
<feature type="domain" description="PAS" evidence="3">
    <location>
        <begin position="171"/>
        <end position="244"/>
    </location>
</feature>
<dbReference type="PROSITE" id="PS51371">
    <property type="entry name" value="CBS"/>
    <property type="match status" value="1"/>
</dbReference>
<dbReference type="InterPro" id="IPR043128">
    <property type="entry name" value="Rev_trsase/Diguanyl_cyclase"/>
</dbReference>
<feature type="domain" description="GGDEF" evidence="6">
    <location>
        <begin position="331"/>
        <end position="468"/>
    </location>
</feature>
<dbReference type="AlphaFoldDB" id="A0A2T1BXN1"/>
<reference evidence="8 9" key="2">
    <citation type="submission" date="2018-03" db="EMBL/GenBank/DDBJ databases">
        <title>The ancient ancestry and fast evolution of plastids.</title>
        <authorList>
            <person name="Moore K.R."/>
            <person name="Magnabosco C."/>
            <person name="Momper L."/>
            <person name="Gold D.A."/>
            <person name="Bosak T."/>
            <person name="Fournier G.P."/>
        </authorList>
    </citation>
    <scope>NUCLEOTIDE SEQUENCE [LARGE SCALE GENOMIC DNA]</scope>
    <source>
        <strain evidence="8 9">CCAP 1448/3</strain>
    </source>
</reference>
<dbReference type="SMART" id="SM00116">
    <property type="entry name" value="CBS"/>
    <property type="match status" value="1"/>
</dbReference>
<dbReference type="PROSITE" id="PS50113">
    <property type="entry name" value="PAC"/>
    <property type="match status" value="1"/>
</dbReference>
<proteinExistence type="predicted"/>
<feature type="coiled-coil region" evidence="2">
    <location>
        <begin position="147"/>
        <end position="181"/>
    </location>
</feature>
<dbReference type="RefSeq" id="WP_106291534.1">
    <property type="nucleotide sequence ID" value="NZ_CAWNTC010000218.1"/>
</dbReference>
<dbReference type="InterPro" id="IPR052155">
    <property type="entry name" value="Biofilm_reg_signaling"/>
</dbReference>
<dbReference type="InterPro" id="IPR029787">
    <property type="entry name" value="Nucleotide_cyclase"/>
</dbReference>
<evidence type="ECO:0000259" key="6">
    <source>
        <dbReference type="PROSITE" id="PS50887"/>
    </source>
</evidence>
<dbReference type="SUPFAM" id="SSF55785">
    <property type="entry name" value="PYP-like sensor domain (PAS domain)"/>
    <property type="match status" value="1"/>
</dbReference>
<dbReference type="Proteomes" id="UP000238762">
    <property type="component" value="Unassembled WGS sequence"/>
</dbReference>
<dbReference type="InterPro" id="IPR000644">
    <property type="entry name" value="CBS_dom"/>
</dbReference>
<sequence length="747" mass="84608">MNLKTFIDHSPCNLARNLTVREAIALMNQANVCCALVVEEQQLLGLVSDRQILQLARSRPNWQDCLIAEIMVREVDVFKYSDLSDFWEHFSQYSRSYLPIRDEKGILVAFFSDTGAGIFLSTASAIASLHQPLAANISEDLEYKIALKSAMETIEVLETQINNQEQNLQQHQERLDSILSSIEDVVWSVVPQTFQLLYLSSATHQVFGRSTADFLQNLTLWQEMVHPEDKLLVEQAYQAVYISGREDIEYRILWPNQEVRWVNTRMHLVTNAQDTPIRIDGITTDITERRHIKERLQYNALHDGLTGLANRNALSDRIEQSFKRHQRQSDSFFAVLFLDLDRFKVINDSLGHQVGDRLLIAVAQRLQTCHRLGDTVARLGGDEFVVLLEDLSDPEIALQVAERIHEVLKTPIEIDEHEIVISTSIGIAFSTTQVYSEENSVANLLRDADTAMYRAKSTGSGNQKIFDISMHTAAFQQLKIETDLRRLFDQAEASTGNSSELLVYYQPILALDTLVLQGFEALIRWQHPQKGLIAPIEFVPIAEETGLIVRLDRWVITTAYRQLSLWQQQFPALDSLFMSVNLSGKHFERPGLLTFMDRVLEETALNPSNLKLEITETAVIKNPESAAIILNQLQLRGFQICLDDFGTGYSSLSYLQAFPFQVIKIDRSFVHPLGGILTPKNKTLIVKSIVNLGNTLGLSIVAEGVEQWEQVTHLKSLNCPYGQGYLFSKPMNTDDTTAFLIEAQQAL</sequence>
<feature type="domain" description="CBS" evidence="7">
    <location>
        <begin position="7"/>
        <end position="65"/>
    </location>
</feature>
<reference evidence="8 9" key="1">
    <citation type="submission" date="2018-02" db="EMBL/GenBank/DDBJ databases">
        <authorList>
            <person name="Cohen D.B."/>
            <person name="Kent A.D."/>
        </authorList>
    </citation>
    <scope>NUCLEOTIDE SEQUENCE [LARGE SCALE GENOMIC DNA]</scope>
    <source>
        <strain evidence="8 9">CCAP 1448/3</strain>
    </source>
</reference>
<dbReference type="PROSITE" id="PS50112">
    <property type="entry name" value="PAS"/>
    <property type="match status" value="1"/>
</dbReference>
<dbReference type="CDD" id="cd00130">
    <property type="entry name" value="PAS"/>
    <property type="match status" value="1"/>
</dbReference>
<keyword evidence="1" id="KW-0129">CBS domain</keyword>
<dbReference type="InterPro" id="IPR001633">
    <property type="entry name" value="EAL_dom"/>
</dbReference>
<evidence type="ECO:0000256" key="1">
    <source>
        <dbReference type="PROSITE-ProRule" id="PRU00703"/>
    </source>
</evidence>
<evidence type="ECO:0000259" key="3">
    <source>
        <dbReference type="PROSITE" id="PS50112"/>
    </source>
</evidence>
<dbReference type="SUPFAM" id="SSF54631">
    <property type="entry name" value="CBS-domain pair"/>
    <property type="match status" value="1"/>
</dbReference>
<dbReference type="SUPFAM" id="SSF55073">
    <property type="entry name" value="Nucleotide cyclase"/>
    <property type="match status" value="1"/>
</dbReference>
<dbReference type="SMART" id="SM00267">
    <property type="entry name" value="GGDEF"/>
    <property type="match status" value="1"/>
</dbReference>
<dbReference type="Gene3D" id="3.30.450.20">
    <property type="entry name" value="PAS domain"/>
    <property type="match status" value="1"/>
</dbReference>
<feature type="domain" description="PAC" evidence="4">
    <location>
        <begin position="246"/>
        <end position="298"/>
    </location>
</feature>
<accession>A0A2T1BXN1</accession>
<evidence type="ECO:0000313" key="8">
    <source>
        <dbReference type="EMBL" id="PSB00667.1"/>
    </source>
</evidence>
<dbReference type="InterPro" id="IPR046342">
    <property type="entry name" value="CBS_dom_sf"/>
</dbReference>
<dbReference type="Gene3D" id="3.20.20.450">
    <property type="entry name" value="EAL domain"/>
    <property type="match status" value="1"/>
</dbReference>